<dbReference type="Proteomes" id="UP000012960">
    <property type="component" value="Unplaced"/>
</dbReference>
<evidence type="ECO:0000313" key="5">
    <source>
        <dbReference type="EnsemblPlants" id="Ma09_p00350.2"/>
    </source>
</evidence>
<dbReference type="EnsemblPlants" id="Ma09_t00350.1">
    <property type="protein sequence ID" value="Ma09_p00350.1"/>
    <property type="gene ID" value="Ma09_g00350"/>
</dbReference>
<dbReference type="GO" id="GO:0047617">
    <property type="term" value="F:fatty acyl-CoA hydrolase activity"/>
    <property type="evidence" value="ECO:0000318"/>
    <property type="project" value="GO_Central"/>
</dbReference>
<dbReference type="Gramene" id="Ma09_t00350.2">
    <property type="protein sequence ID" value="Ma09_p00350.2"/>
    <property type="gene ID" value="Ma09_g00350"/>
</dbReference>
<proteinExistence type="inferred from homology"/>
<dbReference type="Gramene" id="Ma09_t00350.1">
    <property type="protein sequence ID" value="Ma09_p00350.1"/>
    <property type="gene ID" value="Ma09_g00350"/>
</dbReference>
<comment type="similarity">
    <text evidence="1">Belongs to the thioesterase PaaI family.</text>
</comment>
<sequence>MALDSAKRSLEAAAEEILPTPALDALPSKFYDAFILRGLRVDLVEPGHLLCSMTVPPRLLNTGNFLHGGATASLVDLVGSAAFYTAGAQSRGVPMEIGISYLDAAFANEEIEIEAKILRAGKAVGVVNVELRKKKTRKIVANARYTKYLAPSSNL</sequence>
<reference evidence="4" key="1">
    <citation type="submission" date="2021-03" db="EMBL/GenBank/DDBJ databases">
        <authorList>
            <consortium name="Genoscope - CEA"/>
            <person name="William W."/>
        </authorList>
    </citation>
    <scope>NUCLEOTIDE SEQUENCE</scope>
    <source>
        <strain evidence="4">Doubled-haploid Pahang</strain>
    </source>
</reference>
<dbReference type="InterPro" id="IPR006683">
    <property type="entry name" value="Thioestr_dom"/>
</dbReference>
<accession>A0A804KEC7</accession>
<dbReference type="InterPro" id="IPR039298">
    <property type="entry name" value="ACOT13"/>
</dbReference>
<feature type="domain" description="Thioesterase" evidence="3">
    <location>
        <begin position="64"/>
        <end position="138"/>
    </location>
</feature>
<evidence type="ECO:0000259" key="3">
    <source>
        <dbReference type="Pfam" id="PF03061"/>
    </source>
</evidence>
<dbReference type="Gene3D" id="3.10.129.10">
    <property type="entry name" value="Hotdog Thioesterase"/>
    <property type="match status" value="1"/>
</dbReference>
<evidence type="ECO:0000256" key="2">
    <source>
        <dbReference type="ARBA" id="ARBA00022801"/>
    </source>
</evidence>
<keyword evidence="6" id="KW-1185">Reference proteome</keyword>
<evidence type="ECO:0000313" key="4">
    <source>
        <dbReference type="EMBL" id="CAG1833786.1"/>
    </source>
</evidence>
<name>A0A804KEC7_MUSAM</name>
<dbReference type="InterPro" id="IPR003736">
    <property type="entry name" value="PAAI_dom"/>
</dbReference>
<evidence type="ECO:0000313" key="6">
    <source>
        <dbReference type="Proteomes" id="UP000012960"/>
    </source>
</evidence>
<dbReference type="OrthoDB" id="46529at2759"/>
<dbReference type="SUPFAM" id="SSF54637">
    <property type="entry name" value="Thioesterase/thiol ester dehydrase-isomerase"/>
    <property type="match status" value="1"/>
</dbReference>
<dbReference type="AlphaFoldDB" id="A0A804KEC7"/>
<gene>
    <name evidence="4" type="ORF">GSMUA_218910.1</name>
</gene>
<dbReference type="EnsemblPlants" id="Ma09_t00350.2">
    <property type="protein sequence ID" value="Ma09_p00350.2"/>
    <property type="gene ID" value="Ma09_g00350"/>
</dbReference>
<dbReference type="Pfam" id="PF03061">
    <property type="entry name" value="4HBT"/>
    <property type="match status" value="1"/>
</dbReference>
<dbReference type="EMBL" id="HG996474">
    <property type="protein sequence ID" value="CAG1833786.1"/>
    <property type="molecule type" value="Genomic_DNA"/>
</dbReference>
<organism evidence="5 6">
    <name type="scientific">Musa acuminata subsp. malaccensis</name>
    <name type="common">Wild banana</name>
    <name type="synonym">Musa malaccensis</name>
    <dbReference type="NCBI Taxonomy" id="214687"/>
    <lineage>
        <taxon>Eukaryota</taxon>
        <taxon>Viridiplantae</taxon>
        <taxon>Streptophyta</taxon>
        <taxon>Embryophyta</taxon>
        <taxon>Tracheophyta</taxon>
        <taxon>Spermatophyta</taxon>
        <taxon>Magnoliopsida</taxon>
        <taxon>Liliopsida</taxon>
        <taxon>Zingiberales</taxon>
        <taxon>Musaceae</taxon>
        <taxon>Musa</taxon>
    </lineage>
</organism>
<protein>
    <submittedName>
        <fullName evidence="4">(wild Malaysian banana) hypothetical protein</fullName>
    </submittedName>
</protein>
<keyword evidence="2" id="KW-0378">Hydrolase</keyword>
<dbReference type="InParanoid" id="A0A804KEC7"/>
<dbReference type="PANTHER" id="PTHR21660:SF47">
    <property type="entry name" value="F19P19.27 PROTEIN"/>
    <property type="match status" value="1"/>
</dbReference>
<dbReference type="InterPro" id="IPR029069">
    <property type="entry name" value="HotDog_dom_sf"/>
</dbReference>
<dbReference type="PANTHER" id="PTHR21660">
    <property type="entry name" value="THIOESTERASE SUPERFAMILY MEMBER-RELATED"/>
    <property type="match status" value="1"/>
</dbReference>
<dbReference type="NCBIfam" id="TIGR00369">
    <property type="entry name" value="unchar_dom_1"/>
    <property type="match status" value="1"/>
</dbReference>
<dbReference type="OMA" id="KQIMRAM"/>
<evidence type="ECO:0000256" key="1">
    <source>
        <dbReference type="ARBA" id="ARBA00008324"/>
    </source>
</evidence>
<reference evidence="5" key="2">
    <citation type="submission" date="2021-05" db="UniProtKB">
        <authorList>
            <consortium name="EnsemblPlants"/>
        </authorList>
    </citation>
    <scope>IDENTIFICATION</scope>
    <source>
        <strain evidence="5">subsp. malaccensis</strain>
    </source>
</reference>
<dbReference type="FunFam" id="3.10.129.10:FF:000059">
    <property type="entry name" value="Acyl-coenzyme A thioesterase 13"/>
    <property type="match status" value="1"/>
</dbReference>
<dbReference type="CDD" id="cd03443">
    <property type="entry name" value="PaaI_thioesterase"/>
    <property type="match status" value="1"/>
</dbReference>